<feature type="region of interest" description="Disordered" evidence="4">
    <location>
        <begin position="1"/>
        <end position="22"/>
    </location>
</feature>
<gene>
    <name evidence="6" type="primary">sh3tc2</name>
</gene>
<dbReference type="PANTHER" id="PTHR22647:SF2">
    <property type="entry name" value="SH3 DOMAIN AND TETRATRICOPEPTIDE REPEAT-CONTAINING PROTEIN 2"/>
    <property type="match status" value="1"/>
</dbReference>
<evidence type="ECO:0000259" key="5">
    <source>
        <dbReference type="PROSITE" id="PS50002"/>
    </source>
</evidence>
<dbReference type="Pfam" id="PF13181">
    <property type="entry name" value="TPR_8"/>
    <property type="match status" value="1"/>
</dbReference>
<dbReference type="AlphaFoldDB" id="A0A8D3D0C4"/>
<feature type="domain" description="SH3" evidence="5">
    <location>
        <begin position="173"/>
        <end position="237"/>
    </location>
</feature>
<sequence>MTQGGGEEEGGPLGESVEGEVEPDSYWKKKEAFFRRSTVSLGDKFSSEISLLFTGRRRSSVAPDRSLQEALRTRLRVVESNSQDVIQLFKDLSARLVSVHAEKDSFVLTFKTVEEIWKFSTYLALGYVARCLENFLCDQSFWLDPELLSDLEIKVSVDEEHLATLYLGLLVQEGSFFAKALFTRSEQDVDDEELLPFKKNDLLMVKDTGQDNMREGTMLSTGNHGMVPVDAMQPLPYPFYQWFLRKYPGYPGCLPTEKEPFEHPIGKITGSCVAVVDHCPVEPEELQLSQGDIVEIQGLLVRGLGMFIGTHTSTGQIFSFFSSYTIHDPQLASLLCADILNHFVSLLLTDHKVPLSTRQSVMSERSGGTPPYQSSPRASVSHSSPRLSIYPSQNPLPRDGEHMSFALDDTFRELDELQNGPSLFSEENSWEGEESELSDPTLTLLNHEHFQDFLPLYDLRYSFLWVTFSGKTEDELSGHLESVRECAKRMGLNWAHRRACFLLGRLCAKKLKLSQARVYYEEALSVCVDSFSDTPLLVALLTNLTAVYLKQRMTDKLPQTLEKASALLLCLPSHTFTSTDEVELLKLLLRRSVVIGDKNLEARVCYLISSLFLLLKKTDEALPFVERLQFLSVTLSAAEGQPIVPLDLNWLLSWLYHRKYMPYLALASLSLDSRQDHSLPDAFQRIELFIRNSVRLNPCWKEGTSLLPAQIVVFLQQALALAEQGEDMKTQRDLCLGLASVYQQYNALDKAVRCAQQAVEMGGHINEEEGFEASVLLGWLLVLSGQAERAQSVLHPLLTSLQGTDSPTQRGVIHNLLALCLRRQGRVREAGWHLHSALVISKENGNQRNQALALSNLGCLALDAGASWVAERFLVRSLHLFLELWESPTDEEHVQTYLWMGRSYKDRGRSQDIRACYEMGLLIALHARNMHSQMVVAKVLSRLYADMLLYGQSIVYFEHCVSVSRELKDKRLEGEYLEILSSLYLSLNTERSSRKSLDYTKQSLRISIDLGRREEESETWLQVGRIYYLIQEDELADMYLQAAVKTALRMNDPHFAMSIYEEAGDVYFKGHRNRMSSLPFFRDGSLPFARSIKDIHSEFRLLSKLTELLMNQGEQEEALQYATLAVQVAIKTGTEAAYHRLATVYYSLQQYELAENYYLKSLSLCPPVLQHRTEAGYFTKVYCRLGNLTLHKLKVQDTSKTESHFGNMIGCETQASKLNFSVILYVTESEYI</sequence>
<evidence type="ECO:0000256" key="1">
    <source>
        <dbReference type="ARBA" id="ARBA00022443"/>
    </source>
</evidence>
<dbReference type="InterPro" id="IPR019734">
    <property type="entry name" value="TPR_rpt"/>
</dbReference>
<dbReference type="SUPFAM" id="SSF48452">
    <property type="entry name" value="TPR-like"/>
    <property type="match status" value="3"/>
</dbReference>
<dbReference type="GO" id="GO:0033157">
    <property type="term" value="P:regulation of intracellular protein transport"/>
    <property type="evidence" value="ECO:0007669"/>
    <property type="project" value="TreeGrafter"/>
</dbReference>
<dbReference type="InterPro" id="IPR036028">
    <property type="entry name" value="SH3-like_dom_sf"/>
</dbReference>
<dbReference type="PROSITE" id="PS50005">
    <property type="entry name" value="TPR"/>
    <property type="match status" value="1"/>
</dbReference>
<name>A0A8D3D0C4_SCOMX</name>
<dbReference type="PROSITE" id="PS50002">
    <property type="entry name" value="SH3"/>
    <property type="match status" value="1"/>
</dbReference>
<reference evidence="6" key="1">
    <citation type="submission" date="2023-05" db="EMBL/GenBank/DDBJ databases">
        <title>High-quality long-read genome of Scophthalmus maximus.</title>
        <authorList>
            <person name="Lien S."/>
            <person name="Martinez P."/>
        </authorList>
    </citation>
    <scope>NUCLEOTIDE SEQUENCE [LARGE SCALE GENOMIC DNA]</scope>
</reference>
<dbReference type="Proteomes" id="UP000694558">
    <property type="component" value="Chromosome 13"/>
</dbReference>
<evidence type="ECO:0000256" key="3">
    <source>
        <dbReference type="PROSITE-ProRule" id="PRU00339"/>
    </source>
</evidence>
<reference evidence="6" key="2">
    <citation type="submission" date="2025-08" db="UniProtKB">
        <authorList>
            <consortium name="Ensembl"/>
        </authorList>
    </citation>
    <scope>IDENTIFICATION</scope>
</reference>
<keyword evidence="3" id="KW-0802">TPR repeat</keyword>
<feature type="compositionally biased region" description="Acidic residues" evidence="4">
    <location>
        <begin position="1"/>
        <end position="10"/>
    </location>
</feature>
<dbReference type="SMART" id="SM00326">
    <property type="entry name" value="SH3"/>
    <property type="match status" value="2"/>
</dbReference>
<dbReference type="PANTHER" id="PTHR22647">
    <property type="entry name" value="SH3 DOMAIN AND TETRATRICOPEPTIDE REPEATS CONTAINING PROTEIN"/>
    <property type="match status" value="1"/>
</dbReference>
<dbReference type="InterPro" id="IPR011990">
    <property type="entry name" value="TPR-like_helical_dom_sf"/>
</dbReference>
<feature type="region of interest" description="Disordered" evidence="4">
    <location>
        <begin position="359"/>
        <end position="401"/>
    </location>
</feature>
<dbReference type="GeneTree" id="ENSGT00530000063812"/>
<dbReference type="SUPFAM" id="SSF50044">
    <property type="entry name" value="SH3-domain"/>
    <property type="match status" value="1"/>
</dbReference>
<protein>
    <submittedName>
        <fullName evidence="6">SH3 domain and tetratricopeptide repeats 2</fullName>
    </submittedName>
</protein>
<dbReference type="InterPro" id="IPR042772">
    <property type="entry name" value="SH3TC1/SH3TC2"/>
</dbReference>
<keyword evidence="1 2" id="KW-0728">SH3 domain</keyword>
<dbReference type="GO" id="GO:1901184">
    <property type="term" value="P:regulation of ERBB signaling pathway"/>
    <property type="evidence" value="ECO:0007669"/>
    <property type="project" value="TreeGrafter"/>
</dbReference>
<evidence type="ECO:0000313" key="7">
    <source>
        <dbReference type="Proteomes" id="UP000694558"/>
    </source>
</evidence>
<feature type="repeat" description="TPR" evidence="3">
    <location>
        <begin position="1135"/>
        <end position="1168"/>
    </location>
</feature>
<dbReference type="SMART" id="SM00028">
    <property type="entry name" value="TPR"/>
    <property type="match status" value="7"/>
</dbReference>
<evidence type="ECO:0000256" key="2">
    <source>
        <dbReference type="PROSITE-ProRule" id="PRU00192"/>
    </source>
</evidence>
<organism evidence="6 7">
    <name type="scientific">Scophthalmus maximus</name>
    <name type="common">Turbot</name>
    <name type="synonym">Psetta maxima</name>
    <dbReference type="NCBI Taxonomy" id="52904"/>
    <lineage>
        <taxon>Eukaryota</taxon>
        <taxon>Metazoa</taxon>
        <taxon>Chordata</taxon>
        <taxon>Craniata</taxon>
        <taxon>Vertebrata</taxon>
        <taxon>Euteleostomi</taxon>
        <taxon>Actinopterygii</taxon>
        <taxon>Neopterygii</taxon>
        <taxon>Teleostei</taxon>
        <taxon>Neoteleostei</taxon>
        <taxon>Acanthomorphata</taxon>
        <taxon>Carangaria</taxon>
        <taxon>Pleuronectiformes</taxon>
        <taxon>Pleuronectoidei</taxon>
        <taxon>Scophthalmidae</taxon>
        <taxon>Scophthalmus</taxon>
    </lineage>
</organism>
<proteinExistence type="predicted"/>
<accession>A0A8D3D0C4</accession>
<feature type="compositionally biased region" description="Low complexity" evidence="4">
    <location>
        <begin position="374"/>
        <end position="386"/>
    </location>
</feature>
<evidence type="ECO:0000313" key="6">
    <source>
        <dbReference type="Ensembl" id="ENSSMAP00000052982.1"/>
    </source>
</evidence>
<evidence type="ECO:0000256" key="4">
    <source>
        <dbReference type="SAM" id="MobiDB-lite"/>
    </source>
</evidence>
<dbReference type="Gene3D" id="1.25.40.10">
    <property type="entry name" value="Tetratricopeptide repeat domain"/>
    <property type="match status" value="4"/>
</dbReference>
<dbReference type="Ensembl" id="ENSSMAT00000050691.1">
    <property type="protein sequence ID" value="ENSSMAP00000052982.1"/>
    <property type="gene ID" value="ENSSMAG00000009150.2"/>
</dbReference>
<dbReference type="InterPro" id="IPR001452">
    <property type="entry name" value="SH3_domain"/>
</dbReference>